<evidence type="ECO:0000256" key="4">
    <source>
        <dbReference type="ARBA" id="ARBA00022777"/>
    </source>
</evidence>
<evidence type="ECO:0000256" key="8">
    <source>
        <dbReference type="SAM" id="MobiDB-lite"/>
    </source>
</evidence>
<dbReference type="InterPro" id="IPR008271">
    <property type="entry name" value="Ser/Thr_kinase_AS"/>
</dbReference>
<dbReference type="PANTHER" id="PTHR24348:SF22">
    <property type="entry name" value="NON-SPECIFIC SERINE_THREONINE PROTEIN KINASE"/>
    <property type="match status" value="1"/>
</dbReference>
<feature type="region of interest" description="Disordered" evidence="8">
    <location>
        <begin position="551"/>
        <end position="572"/>
    </location>
</feature>
<evidence type="ECO:0000256" key="5">
    <source>
        <dbReference type="ARBA" id="ARBA00022840"/>
    </source>
</evidence>
<reference evidence="10 11" key="1">
    <citation type="journal article" date="2018" name="Mol. Biol. Evol.">
        <title>Broad Genomic Sampling Reveals a Smut Pathogenic Ancestry of the Fungal Clade Ustilaginomycotina.</title>
        <authorList>
            <person name="Kijpornyongpan T."/>
            <person name="Mondo S.J."/>
            <person name="Barry K."/>
            <person name="Sandor L."/>
            <person name="Lee J."/>
            <person name="Lipzen A."/>
            <person name="Pangilinan J."/>
            <person name="LaButti K."/>
            <person name="Hainaut M."/>
            <person name="Henrissat B."/>
            <person name="Grigoriev I.V."/>
            <person name="Spatafora J.W."/>
            <person name="Aime M.C."/>
        </authorList>
    </citation>
    <scope>NUCLEOTIDE SEQUENCE [LARGE SCALE GENOMIC DNA]</scope>
    <source>
        <strain evidence="10 11">MCA 4186</strain>
    </source>
</reference>
<evidence type="ECO:0000256" key="7">
    <source>
        <dbReference type="PROSITE-ProRule" id="PRU10141"/>
    </source>
</evidence>
<dbReference type="PROSITE" id="PS50011">
    <property type="entry name" value="PROTEIN_KINASE_DOM"/>
    <property type="match status" value="1"/>
</dbReference>
<keyword evidence="2" id="KW-0808">Transferase</keyword>
<dbReference type="STRING" id="58919.A0A316ZFV0"/>
<dbReference type="RefSeq" id="XP_025600678.1">
    <property type="nucleotide sequence ID" value="XM_025741550.1"/>
</dbReference>
<dbReference type="GO" id="GO:0000045">
    <property type="term" value="P:autophagosome assembly"/>
    <property type="evidence" value="ECO:0007669"/>
    <property type="project" value="TreeGrafter"/>
</dbReference>
<dbReference type="InterPro" id="IPR048941">
    <property type="entry name" value="ATG1-like_MIT2"/>
</dbReference>
<dbReference type="GO" id="GO:0061709">
    <property type="term" value="P:reticulophagy"/>
    <property type="evidence" value="ECO:0007669"/>
    <property type="project" value="TreeGrafter"/>
</dbReference>
<keyword evidence="11" id="KW-1185">Reference proteome</keyword>
<evidence type="ECO:0000256" key="1">
    <source>
        <dbReference type="ARBA" id="ARBA00012513"/>
    </source>
</evidence>
<dbReference type="Pfam" id="PF00069">
    <property type="entry name" value="Pkinase"/>
    <property type="match status" value="1"/>
</dbReference>
<evidence type="ECO:0000313" key="10">
    <source>
        <dbReference type="EMBL" id="PWO00400.1"/>
    </source>
</evidence>
<dbReference type="EC" id="2.7.11.1" evidence="1"/>
<feature type="region of interest" description="Disordered" evidence="8">
    <location>
        <begin position="436"/>
        <end position="507"/>
    </location>
</feature>
<dbReference type="PROSITE" id="PS00107">
    <property type="entry name" value="PROTEIN_KINASE_ATP"/>
    <property type="match status" value="1"/>
</dbReference>
<keyword evidence="3 7" id="KW-0547">Nucleotide-binding</keyword>
<feature type="compositionally biased region" description="Low complexity" evidence="8">
    <location>
        <begin position="403"/>
        <end position="412"/>
    </location>
</feature>
<feature type="binding site" evidence="7">
    <location>
        <position position="53"/>
    </location>
    <ligand>
        <name>ATP</name>
        <dbReference type="ChEBI" id="CHEBI:30616"/>
    </ligand>
</feature>
<dbReference type="InterPro" id="IPR045269">
    <property type="entry name" value="Atg1-like"/>
</dbReference>
<dbReference type="PROSITE" id="PS00108">
    <property type="entry name" value="PROTEIN_KINASE_ST"/>
    <property type="match status" value="1"/>
</dbReference>
<feature type="compositionally biased region" description="Polar residues" evidence="8">
    <location>
        <begin position="391"/>
        <end position="402"/>
    </location>
</feature>
<name>A0A316ZFV0_9BASI</name>
<dbReference type="CDD" id="cd14009">
    <property type="entry name" value="STKc_ATG1_ULK_like"/>
    <property type="match status" value="1"/>
</dbReference>
<feature type="domain" description="Protein kinase" evidence="9">
    <location>
        <begin position="16"/>
        <end position="352"/>
    </location>
</feature>
<dbReference type="InterPro" id="IPR011009">
    <property type="entry name" value="Kinase-like_dom_sf"/>
</dbReference>
<dbReference type="SUPFAM" id="SSF56112">
    <property type="entry name" value="Protein kinase-like (PK-like)"/>
    <property type="match status" value="1"/>
</dbReference>
<evidence type="ECO:0000313" key="11">
    <source>
        <dbReference type="Proteomes" id="UP000245946"/>
    </source>
</evidence>
<feature type="region of interest" description="Disordered" evidence="8">
    <location>
        <begin position="605"/>
        <end position="704"/>
    </location>
</feature>
<dbReference type="OrthoDB" id="346907at2759"/>
<dbReference type="SMART" id="SM00220">
    <property type="entry name" value="S_TKc"/>
    <property type="match status" value="1"/>
</dbReference>
<feature type="compositionally biased region" description="Polar residues" evidence="8">
    <location>
        <begin position="608"/>
        <end position="617"/>
    </location>
</feature>
<dbReference type="GO" id="GO:0034045">
    <property type="term" value="C:phagophore assembly site membrane"/>
    <property type="evidence" value="ECO:0007669"/>
    <property type="project" value="TreeGrafter"/>
</dbReference>
<evidence type="ECO:0000259" key="9">
    <source>
        <dbReference type="PROSITE" id="PS50011"/>
    </source>
</evidence>
<dbReference type="GeneID" id="37269094"/>
<dbReference type="PANTHER" id="PTHR24348">
    <property type="entry name" value="SERINE/THREONINE-PROTEIN KINASE UNC-51-RELATED"/>
    <property type="match status" value="1"/>
</dbReference>
<evidence type="ECO:0000256" key="6">
    <source>
        <dbReference type="ARBA" id="ARBA00030237"/>
    </source>
</evidence>
<dbReference type="AlphaFoldDB" id="A0A316ZFV0"/>
<keyword evidence="5 7" id="KW-0067">ATP-binding</keyword>
<feature type="region of interest" description="Disordered" evidence="8">
    <location>
        <begin position="830"/>
        <end position="866"/>
    </location>
</feature>
<organism evidence="10 11">
    <name type="scientific">Tilletiopsis washingtonensis</name>
    <dbReference type="NCBI Taxonomy" id="58919"/>
    <lineage>
        <taxon>Eukaryota</taxon>
        <taxon>Fungi</taxon>
        <taxon>Dikarya</taxon>
        <taxon>Basidiomycota</taxon>
        <taxon>Ustilaginomycotina</taxon>
        <taxon>Exobasidiomycetes</taxon>
        <taxon>Entylomatales</taxon>
        <taxon>Entylomatales incertae sedis</taxon>
        <taxon>Tilletiopsis</taxon>
    </lineage>
</organism>
<dbReference type="GO" id="GO:0034727">
    <property type="term" value="P:piecemeal microautophagy of the nucleus"/>
    <property type="evidence" value="ECO:0007669"/>
    <property type="project" value="TreeGrafter"/>
</dbReference>
<evidence type="ECO:0000256" key="3">
    <source>
        <dbReference type="ARBA" id="ARBA00022741"/>
    </source>
</evidence>
<keyword evidence="4 10" id="KW-0418">Kinase</keyword>
<gene>
    <name evidence="10" type="ORF">FA09DRAFT_327835</name>
</gene>
<dbReference type="GO" id="GO:0042594">
    <property type="term" value="P:response to starvation"/>
    <property type="evidence" value="ECO:0007669"/>
    <property type="project" value="TreeGrafter"/>
</dbReference>
<dbReference type="GO" id="GO:0005829">
    <property type="term" value="C:cytosol"/>
    <property type="evidence" value="ECO:0007669"/>
    <property type="project" value="TreeGrafter"/>
</dbReference>
<dbReference type="Gene3D" id="3.30.200.20">
    <property type="entry name" value="Phosphorylase Kinase, domain 1"/>
    <property type="match status" value="1"/>
</dbReference>
<dbReference type="Proteomes" id="UP000245946">
    <property type="component" value="Unassembled WGS sequence"/>
</dbReference>
<dbReference type="GO" id="GO:0004674">
    <property type="term" value="F:protein serine/threonine kinase activity"/>
    <property type="evidence" value="ECO:0007669"/>
    <property type="project" value="UniProtKB-EC"/>
</dbReference>
<dbReference type="GO" id="GO:0000422">
    <property type="term" value="P:autophagy of mitochondrion"/>
    <property type="evidence" value="ECO:0007669"/>
    <property type="project" value="TreeGrafter"/>
</dbReference>
<dbReference type="Pfam" id="PF12063">
    <property type="entry name" value="ATG1-like_MIT1"/>
    <property type="match status" value="1"/>
</dbReference>
<protein>
    <recommendedName>
        <fullName evidence="1">non-specific serine/threonine protein kinase</fullName>
        <ecNumber evidence="1">2.7.11.1</ecNumber>
    </recommendedName>
    <alternativeName>
        <fullName evidence="6">Autophagy-related protein 1</fullName>
    </alternativeName>
</protein>
<dbReference type="InterPro" id="IPR017441">
    <property type="entry name" value="Protein_kinase_ATP_BS"/>
</dbReference>
<dbReference type="GO" id="GO:0005524">
    <property type="term" value="F:ATP binding"/>
    <property type="evidence" value="ECO:0007669"/>
    <property type="project" value="UniProtKB-UniRule"/>
</dbReference>
<feature type="compositionally biased region" description="Low complexity" evidence="8">
    <location>
        <begin position="469"/>
        <end position="484"/>
    </location>
</feature>
<feature type="compositionally biased region" description="Low complexity" evidence="8">
    <location>
        <begin position="635"/>
        <end position="671"/>
    </location>
</feature>
<dbReference type="Pfam" id="PF21127">
    <property type="entry name" value="ATG1-like_MIT2"/>
    <property type="match status" value="1"/>
</dbReference>
<dbReference type="Gene3D" id="1.10.510.10">
    <property type="entry name" value="Transferase(Phosphotransferase) domain 1"/>
    <property type="match status" value="1"/>
</dbReference>
<dbReference type="InterPro" id="IPR022708">
    <property type="entry name" value="Atg1-like_tMIT"/>
</dbReference>
<accession>A0A316ZFV0</accession>
<evidence type="ECO:0000256" key="2">
    <source>
        <dbReference type="ARBA" id="ARBA00022679"/>
    </source>
</evidence>
<dbReference type="GO" id="GO:0010506">
    <property type="term" value="P:regulation of autophagy"/>
    <property type="evidence" value="ECO:0007669"/>
    <property type="project" value="InterPro"/>
</dbReference>
<feature type="region of interest" description="Disordered" evidence="8">
    <location>
        <begin position="374"/>
        <end position="420"/>
    </location>
</feature>
<dbReference type="EMBL" id="KZ819285">
    <property type="protein sequence ID" value="PWO00400.1"/>
    <property type="molecule type" value="Genomic_DNA"/>
</dbReference>
<sequence length="1046" mass="109927">MSTPLSSSTAHVVGPYEIGREIGKGSFAVVHRGVSHVTQPGSPGYGVKHVAIKIVNRKKLTTKLLENLEGEISIMRTIRHRHVVELLDCLSTDDRIYLVMPFCASGDLSHYIRAAPRLAAEAAAGRAGSTTDVAAKSGELVGASAFPHFEDGGINETVVRSFLQQLASAMEFMRDRNIVHRDIKPQNLLLQPPDEKLLAAGHRVGIPQLKVADFGFARNLPTATLAETLCGSPLYMAPEILRYEKYDAKADLWSVGAVLYEMSVGKPPFRAQNHVELLRKIERGEDRIRFPDERSEGSLARERERREEMLDYTEIKKAHTVSADIKALVRGLLRQKPMERMTFDGLFRCGVVEDVRREEDERAAGLRAAAEEASAQAARAEERKAAAPTYTPLSPISPRSTVAQPAPSEQSLPAPPPPPVKRGFASRYVVGNVSAPAASAPPVASPSPPAQPAAVAVPAPALARDRTRPVQQSPRRRPSSATTQDGPSSVEDDVLETPSSSVTHLPGAVLGAGDVQSVAAPAADSDSFLGREYVMVEKRSVEVNALADELAGGAARASPRSPPATLGRRPSRLSRLGSGLAAQLSPATVGIPPGPATYVPPVAMHSRAASSPSSTPKIGTPPPSAPFALPAGVARRPSFVRRSSLSSSNAPSPRISAPSPPAGTSGSPSSPIDASTAPRSYGSMRGSNAAGGSALDASPSPPAHDLAAATAAASGVAWSAAGPTSSALARAISMASVRLFGVPSGMSLRGAAALVRSRSSRRAALIRSGEYPDAAEAGLLVTLEDFGQKAFVLSEFADSRLAAYFHTGPHQAGATTPELEASVAVGGRSLGRSAGMDSPAGERPGAQPRTSSSSSSVSAGMHADESVHVTSGPAEVAAAEALLLYVKSLTFLQRGIDAVKIFLEARSRPGLPAAASADVNDVVQWLRARFNEGYERADFARARCGEIPESAQHVDKLIFDKALEIARGAALDELENNRVGVSWDANRCLLAYETASSMLLALLDPGEEAMDVSDGAAATIEKFVKSINKRLSALQRRVGSQDAGSV</sequence>
<dbReference type="GO" id="GO:0005776">
    <property type="term" value="C:autophagosome"/>
    <property type="evidence" value="ECO:0007669"/>
    <property type="project" value="TreeGrafter"/>
</dbReference>
<dbReference type="InterPro" id="IPR000719">
    <property type="entry name" value="Prot_kinase_dom"/>
</dbReference>
<feature type="compositionally biased region" description="Low complexity" evidence="8">
    <location>
        <begin position="452"/>
        <end position="461"/>
    </location>
</feature>
<proteinExistence type="predicted"/>